<feature type="domain" description="Protein kinase" evidence="4">
    <location>
        <begin position="558"/>
        <end position="867"/>
    </location>
</feature>
<evidence type="ECO:0000256" key="3">
    <source>
        <dbReference type="SAM" id="MobiDB-lite"/>
    </source>
</evidence>
<dbReference type="SUPFAM" id="SSF56112">
    <property type="entry name" value="Protein kinase-like (PK-like)"/>
    <property type="match status" value="1"/>
</dbReference>
<feature type="compositionally biased region" description="Polar residues" evidence="3">
    <location>
        <begin position="158"/>
        <end position="177"/>
    </location>
</feature>
<feature type="compositionally biased region" description="Low complexity" evidence="3">
    <location>
        <begin position="477"/>
        <end position="494"/>
    </location>
</feature>
<feature type="region of interest" description="Disordered" evidence="3">
    <location>
        <begin position="720"/>
        <end position="762"/>
    </location>
</feature>
<gene>
    <name evidence="5" type="ORF">NDES1114_LOCUS28436</name>
</gene>
<dbReference type="Pfam" id="PF00069">
    <property type="entry name" value="Pkinase"/>
    <property type="match status" value="2"/>
</dbReference>
<dbReference type="Gene3D" id="1.10.510.10">
    <property type="entry name" value="Transferase(Phosphotransferase) domain 1"/>
    <property type="match status" value="1"/>
</dbReference>
<dbReference type="GO" id="GO:0005737">
    <property type="term" value="C:cytoplasm"/>
    <property type="evidence" value="ECO:0007669"/>
    <property type="project" value="TreeGrafter"/>
</dbReference>
<dbReference type="GO" id="GO:0035556">
    <property type="term" value="P:intracellular signal transduction"/>
    <property type="evidence" value="ECO:0007669"/>
    <property type="project" value="TreeGrafter"/>
</dbReference>
<dbReference type="InterPro" id="IPR008271">
    <property type="entry name" value="Ser/Thr_kinase_AS"/>
</dbReference>
<feature type="compositionally biased region" description="Low complexity" evidence="3">
    <location>
        <begin position="422"/>
        <end position="437"/>
    </location>
</feature>
<dbReference type="PROSITE" id="PS50011">
    <property type="entry name" value="PROTEIN_KINASE_DOM"/>
    <property type="match status" value="1"/>
</dbReference>
<feature type="region of interest" description="Disordered" evidence="3">
    <location>
        <begin position="158"/>
        <end position="305"/>
    </location>
</feature>
<dbReference type="GO" id="GO:0004674">
    <property type="term" value="F:protein serine/threonine kinase activity"/>
    <property type="evidence" value="ECO:0007669"/>
    <property type="project" value="TreeGrafter"/>
</dbReference>
<dbReference type="Gene3D" id="3.30.200.20">
    <property type="entry name" value="Phosphorylase Kinase, domain 1"/>
    <property type="match status" value="1"/>
</dbReference>
<name>A0A7S1W0U5_NEODS</name>
<dbReference type="PROSITE" id="PS00108">
    <property type="entry name" value="PROTEIN_KINASE_ST"/>
    <property type="match status" value="1"/>
</dbReference>
<dbReference type="CDD" id="cd14008">
    <property type="entry name" value="STKc_LKB1_CaMKK"/>
    <property type="match status" value="1"/>
</dbReference>
<dbReference type="EMBL" id="HBGF01042474">
    <property type="protein sequence ID" value="CAD9142493.1"/>
    <property type="molecule type" value="Transcribed_RNA"/>
</dbReference>
<accession>A0A7S1W0U5</accession>
<dbReference type="InterPro" id="IPR011009">
    <property type="entry name" value="Kinase-like_dom_sf"/>
</dbReference>
<dbReference type="GO" id="GO:0005524">
    <property type="term" value="F:ATP binding"/>
    <property type="evidence" value="ECO:0007669"/>
    <property type="project" value="UniProtKB-KW"/>
</dbReference>
<evidence type="ECO:0000313" key="5">
    <source>
        <dbReference type="EMBL" id="CAD9142493.1"/>
    </source>
</evidence>
<dbReference type="AlphaFoldDB" id="A0A7S1W0U5"/>
<feature type="region of interest" description="Disordered" evidence="3">
    <location>
        <begin position="1"/>
        <end position="40"/>
    </location>
</feature>
<keyword evidence="1" id="KW-0547">Nucleotide-binding</keyword>
<proteinExistence type="predicted"/>
<sequence length="905" mass="94546">MSSSPLRAMDARDSASDAPSHTSAPPNPLAQTTGPDAVTPQIALNASTSVNGATAIPESVARIVADAESSVAQFTARFAPDGDREAIAERFATFLQATAAQIEQRRLEASMLTHEDSPGAERWDKQPLVDQDPSVAMLARDCGRQCAVGAVKKLASAKASNQASFLNNTRESPTTSPLAAPLLDGADRSVDAPPVAELRRFGGSSSSASHASPLDPPGGHPNPTPPSQARPHGSAGRPKAPATPQGILAKNPPLAQGGESPTARRSSQVTLLAEHPPLSGSGESHADSGAHGSQQQERSPGQGLDVADISNFSLAHTADADSMQTSMGGFGMSFAGNASAEAAGRKWLGRALAQALTMFASSVAAQMDLATRLEKMQLRLRQAEAHAARVESNHAIASTFGSALLSFGHEPPGAAGQRRPTLAPDDSASPPSLPHAANGSLGSIRGTGSASPVSGIASAQQTVNGSGRPMPLSSLQLRSPSGSRHPSSSLSPRLGGSAFASAGNSMRLIARALGLGATSGDLALTASVVSAAYAPVARTTKAEVSNDESDGSTMINQYLVLSDLGHGSQGKVVLAVDTAGGETRAIKEIPRPKPVGFRQMKEHAERERNLRREIAVMKKCRHKNVVALYEVIDDPEAHAMYLVMQYIDHGPVATQRADGTVTPIAPARLASFARQLCAGLQYLHNHGVIHRDIKPENILLGQNDQVYLADFGISSLQEPARASASPVKENRIDLSTKSDPSSGPPSPDGLNGNRGDALGSAHAGTPIFQAPELLRESPPRDPLAPPEAVDVWALGLSLFALLFGRLPWALETGRDFLRSVVEDPLVIPKETGTGEALDTEWAVLLGQMLNKNESDRCTAQQAHHGFRALDGKYQKTVGDGVPDEDIDTAITQVRRGHRASVEPSA</sequence>
<protein>
    <recommendedName>
        <fullName evidence="4">Protein kinase domain-containing protein</fullName>
    </recommendedName>
</protein>
<feature type="compositionally biased region" description="Polar residues" evidence="3">
    <location>
        <begin position="21"/>
        <end position="34"/>
    </location>
</feature>
<evidence type="ECO:0000256" key="1">
    <source>
        <dbReference type="ARBA" id="ARBA00022741"/>
    </source>
</evidence>
<keyword evidence="2" id="KW-0067">ATP-binding</keyword>
<reference evidence="5" key="1">
    <citation type="submission" date="2021-01" db="EMBL/GenBank/DDBJ databases">
        <authorList>
            <person name="Corre E."/>
            <person name="Pelletier E."/>
            <person name="Niang G."/>
            <person name="Scheremetjew M."/>
            <person name="Finn R."/>
            <person name="Kale V."/>
            <person name="Holt S."/>
            <person name="Cochrane G."/>
            <person name="Meng A."/>
            <person name="Brown T."/>
            <person name="Cohen L."/>
        </authorList>
    </citation>
    <scope>NUCLEOTIDE SEQUENCE</scope>
    <source>
        <strain evidence="5">CCAP 1951/1</strain>
    </source>
</reference>
<feature type="compositionally biased region" description="Polar residues" evidence="3">
    <location>
        <begin position="446"/>
        <end position="465"/>
    </location>
</feature>
<feature type="compositionally biased region" description="Pro residues" evidence="3">
    <location>
        <begin position="214"/>
        <end position="228"/>
    </location>
</feature>
<dbReference type="PANTHER" id="PTHR24346">
    <property type="entry name" value="MAP/MICROTUBULE AFFINITY-REGULATING KINASE"/>
    <property type="match status" value="1"/>
</dbReference>
<dbReference type="PANTHER" id="PTHR24346:SF77">
    <property type="entry name" value="SERINE THREONINE PROTEIN KINASE"/>
    <property type="match status" value="1"/>
</dbReference>
<feature type="compositionally biased region" description="Low complexity" evidence="3">
    <location>
        <begin position="204"/>
        <end position="213"/>
    </location>
</feature>
<dbReference type="InterPro" id="IPR000719">
    <property type="entry name" value="Prot_kinase_dom"/>
</dbReference>
<dbReference type="SMART" id="SM00220">
    <property type="entry name" value="S_TKc"/>
    <property type="match status" value="1"/>
</dbReference>
<evidence type="ECO:0000259" key="4">
    <source>
        <dbReference type="PROSITE" id="PS50011"/>
    </source>
</evidence>
<feature type="region of interest" description="Disordered" evidence="3">
    <location>
        <begin position="407"/>
        <end position="494"/>
    </location>
</feature>
<organism evidence="5">
    <name type="scientific">Neobodo designis</name>
    <name type="common">Flagellated protozoan</name>
    <name type="synonym">Bodo designis</name>
    <dbReference type="NCBI Taxonomy" id="312471"/>
    <lineage>
        <taxon>Eukaryota</taxon>
        <taxon>Discoba</taxon>
        <taxon>Euglenozoa</taxon>
        <taxon>Kinetoplastea</taxon>
        <taxon>Metakinetoplastina</taxon>
        <taxon>Neobodonida</taxon>
        <taxon>Neobodo</taxon>
    </lineage>
</organism>
<evidence type="ECO:0000256" key="2">
    <source>
        <dbReference type="ARBA" id="ARBA00022840"/>
    </source>
</evidence>